<dbReference type="InterPro" id="IPR001810">
    <property type="entry name" value="F-box_dom"/>
</dbReference>
<organism evidence="2 3">
    <name type="scientific">Ciona savignyi</name>
    <name type="common">Pacific transparent sea squirt</name>
    <dbReference type="NCBI Taxonomy" id="51511"/>
    <lineage>
        <taxon>Eukaryota</taxon>
        <taxon>Metazoa</taxon>
        <taxon>Chordata</taxon>
        <taxon>Tunicata</taxon>
        <taxon>Ascidiacea</taxon>
        <taxon>Phlebobranchia</taxon>
        <taxon>Cionidae</taxon>
        <taxon>Ciona</taxon>
    </lineage>
</organism>
<sequence>MGQQVGRRILGHERNRCNNALYNSNSNHHSPKQNLLNRLMRNRENSFQSSPLDNFVDLDLLPPELGIQILQNLNATDLCLASCVWGDLANNESLWEGLCIASWGFCSAYRTWKQCGKSFKKLFLLLDEGSLTFNTEPEWGIRYLIDNCILDNHPKDIALFFHSTNQLCWQKVRVYLRKRQDVLEEIFKLQNFKNQFLPNALRTFFNAVDSPTTQSDYLVVLIEKFSTQFCADNPNLELEPDVVGILCYSLLLLSVDLASPHVKNKMSKREFIRNIRRAVDTDNHRRRPPIDRDFVGHLYDNVYLIGHVAPQRWNDNATASAHM</sequence>
<dbReference type="Gene3D" id="1.10.1000.11">
    <property type="entry name" value="Arf Nucleotide-binding Site Opener,domain 2"/>
    <property type="match status" value="1"/>
</dbReference>
<reference evidence="2" key="2">
    <citation type="submission" date="2025-08" db="UniProtKB">
        <authorList>
            <consortium name="Ensembl"/>
        </authorList>
    </citation>
    <scope>IDENTIFICATION</scope>
</reference>
<dbReference type="PANTHER" id="PTHR10663:SF372">
    <property type="entry name" value="F-BOX ONLY PROTEIN 8"/>
    <property type="match status" value="1"/>
</dbReference>
<accession>H2YEC0</accession>
<dbReference type="Gene3D" id="1.10.220.20">
    <property type="match status" value="1"/>
</dbReference>
<dbReference type="InterPro" id="IPR036047">
    <property type="entry name" value="F-box-like_dom_sf"/>
</dbReference>
<dbReference type="SUPFAM" id="SSF81383">
    <property type="entry name" value="F-box domain"/>
    <property type="match status" value="1"/>
</dbReference>
<dbReference type="eggNOG" id="KOG0929">
    <property type="taxonomic scope" value="Eukaryota"/>
</dbReference>
<dbReference type="HOGENOM" id="CLU_057531_0_0_1"/>
<dbReference type="AlphaFoldDB" id="H2YEC0"/>
<dbReference type="InParanoid" id="H2YEC0"/>
<evidence type="ECO:0000313" key="2">
    <source>
        <dbReference type="Ensembl" id="ENSCSAVP00000003668.1"/>
    </source>
</evidence>
<dbReference type="Ensembl" id="ENSCSAVT00000003724.1">
    <property type="protein sequence ID" value="ENSCSAVP00000003668.1"/>
    <property type="gene ID" value="ENSCSAVG00000002178.1"/>
</dbReference>
<dbReference type="GeneTree" id="ENSGT00940000158356"/>
<dbReference type="Gene3D" id="1.20.1280.50">
    <property type="match status" value="1"/>
</dbReference>
<dbReference type="SUPFAM" id="SSF48425">
    <property type="entry name" value="Sec7 domain"/>
    <property type="match status" value="1"/>
</dbReference>
<evidence type="ECO:0000313" key="3">
    <source>
        <dbReference type="Proteomes" id="UP000007875"/>
    </source>
</evidence>
<evidence type="ECO:0000259" key="1">
    <source>
        <dbReference type="PROSITE" id="PS50190"/>
    </source>
</evidence>
<dbReference type="PANTHER" id="PTHR10663">
    <property type="entry name" value="GUANYL-NUCLEOTIDE EXCHANGE FACTOR"/>
    <property type="match status" value="1"/>
</dbReference>
<dbReference type="InterPro" id="IPR023394">
    <property type="entry name" value="Sec7_C_sf"/>
</dbReference>
<reference evidence="3" key="1">
    <citation type="submission" date="2003-08" db="EMBL/GenBank/DDBJ databases">
        <authorList>
            <person name="Birren B."/>
            <person name="Nusbaum C."/>
            <person name="Abebe A."/>
            <person name="Abouelleil A."/>
            <person name="Adekoya E."/>
            <person name="Ait-zahra M."/>
            <person name="Allen N."/>
            <person name="Allen T."/>
            <person name="An P."/>
            <person name="Anderson M."/>
            <person name="Anderson S."/>
            <person name="Arachchi H."/>
            <person name="Armbruster J."/>
            <person name="Bachantsang P."/>
            <person name="Baldwin J."/>
            <person name="Barry A."/>
            <person name="Bayul T."/>
            <person name="Blitshsteyn B."/>
            <person name="Bloom T."/>
            <person name="Blye J."/>
            <person name="Boguslavskiy L."/>
            <person name="Borowsky M."/>
            <person name="Boukhgalter B."/>
            <person name="Brunache A."/>
            <person name="Butler J."/>
            <person name="Calixte N."/>
            <person name="Calvo S."/>
            <person name="Camarata J."/>
            <person name="Campo K."/>
            <person name="Chang J."/>
            <person name="Cheshatsang Y."/>
            <person name="Citroen M."/>
            <person name="Collymore A."/>
            <person name="Considine T."/>
            <person name="Cook A."/>
            <person name="Cooke P."/>
            <person name="Corum B."/>
            <person name="Cuomo C."/>
            <person name="David R."/>
            <person name="Dawoe T."/>
            <person name="Degray S."/>
            <person name="Dodge S."/>
            <person name="Dooley K."/>
            <person name="Dorje P."/>
            <person name="Dorjee K."/>
            <person name="Dorris L."/>
            <person name="Duffey N."/>
            <person name="Dupes A."/>
            <person name="Elkins T."/>
            <person name="Engels R."/>
            <person name="Erickson J."/>
            <person name="Farina A."/>
            <person name="Faro S."/>
            <person name="Ferreira P."/>
            <person name="Fischer H."/>
            <person name="Fitzgerald M."/>
            <person name="Foley K."/>
            <person name="Gage D."/>
            <person name="Galagan J."/>
            <person name="Gearin G."/>
            <person name="Gnerre S."/>
            <person name="Gnirke A."/>
            <person name="Goyette A."/>
            <person name="Graham J."/>
            <person name="Grandbois E."/>
            <person name="Gyaltsen K."/>
            <person name="Hafez N."/>
            <person name="Hagopian D."/>
            <person name="Hagos B."/>
            <person name="Hall J."/>
            <person name="Hatcher B."/>
            <person name="Heller A."/>
            <person name="Higgins H."/>
            <person name="Honan T."/>
            <person name="Horn A."/>
            <person name="Houde N."/>
            <person name="Hughes L."/>
            <person name="Hulme W."/>
            <person name="Husby E."/>
            <person name="Iliev I."/>
            <person name="Jaffe D."/>
            <person name="Jones C."/>
            <person name="Kamal M."/>
            <person name="Kamat A."/>
            <person name="Kamvysselis M."/>
            <person name="Karlsson E."/>
            <person name="Kells C."/>
            <person name="Kieu A."/>
            <person name="Kisner P."/>
            <person name="Kodira C."/>
            <person name="Kulbokas E."/>
            <person name="Labutti K."/>
            <person name="Lama D."/>
            <person name="Landers T."/>
            <person name="Leger J."/>
            <person name="Levine S."/>
            <person name="Lewis D."/>
            <person name="Lewis T."/>
            <person name="Lindblad-toh K."/>
            <person name="Liu X."/>
            <person name="Lokyitsang T."/>
            <person name="Lokyitsang Y."/>
            <person name="Lucien O."/>
            <person name="Lui A."/>
            <person name="Ma L.J."/>
            <person name="Mabbitt R."/>
            <person name="Macdonald J."/>
            <person name="Maclean C."/>
            <person name="Major J."/>
            <person name="Manning J."/>
            <person name="Marabella R."/>
            <person name="Maru K."/>
            <person name="Matthews C."/>
            <person name="Mauceli E."/>
            <person name="Mccarthy M."/>
            <person name="Mcdonough S."/>
            <person name="Mcghee T."/>
            <person name="Meldrim J."/>
            <person name="Meneus L."/>
            <person name="Mesirov J."/>
            <person name="Mihalev A."/>
            <person name="Mihova T."/>
            <person name="Mikkelsen T."/>
            <person name="Mlenga V."/>
            <person name="Moru K."/>
            <person name="Mozes J."/>
            <person name="Mulrain L."/>
            <person name="Munson G."/>
            <person name="Naylor J."/>
            <person name="Newes C."/>
            <person name="Nguyen C."/>
            <person name="Nguyen N."/>
            <person name="Nguyen T."/>
            <person name="Nicol R."/>
            <person name="Nielsen C."/>
            <person name="Nizzari M."/>
            <person name="Norbu C."/>
            <person name="Norbu N."/>
            <person name="O'donnell P."/>
            <person name="Okoawo O."/>
            <person name="O'leary S."/>
            <person name="Omotosho B."/>
            <person name="O'neill K."/>
            <person name="Osman S."/>
            <person name="Parker S."/>
            <person name="Perrin D."/>
            <person name="Phunkhang P."/>
            <person name="Piqani B."/>
            <person name="Purcell S."/>
            <person name="Rachupka T."/>
            <person name="Ramasamy U."/>
            <person name="Rameau R."/>
            <person name="Ray V."/>
            <person name="Raymond C."/>
            <person name="Retta R."/>
            <person name="Richardson S."/>
            <person name="Rise C."/>
            <person name="Rodriguez J."/>
            <person name="Rogers J."/>
            <person name="Rogov P."/>
            <person name="Rutman M."/>
            <person name="Schupbach R."/>
            <person name="Seaman C."/>
            <person name="Settipalli S."/>
            <person name="Sharpe T."/>
            <person name="Sheridan J."/>
            <person name="Sherpa N."/>
            <person name="Shi J."/>
            <person name="Smirnov S."/>
            <person name="Smith C."/>
            <person name="Sougnez C."/>
            <person name="Spencer B."/>
            <person name="Stalker J."/>
            <person name="Stange-thomann N."/>
            <person name="Stavropoulos S."/>
            <person name="Stetson K."/>
            <person name="Stone C."/>
            <person name="Stone S."/>
            <person name="Stubbs M."/>
            <person name="Talamas J."/>
            <person name="Tchuinga P."/>
            <person name="Tenzing P."/>
            <person name="Tesfaye S."/>
            <person name="Theodore J."/>
            <person name="Thoulutsang Y."/>
            <person name="Topham K."/>
            <person name="Towey S."/>
            <person name="Tsamla T."/>
            <person name="Tsomo N."/>
            <person name="Vallee D."/>
            <person name="Vassiliev H."/>
            <person name="Venkataraman V."/>
            <person name="Vinson J."/>
            <person name="Vo A."/>
            <person name="Wade C."/>
            <person name="Wang S."/>
            <person name="Wangchuk T."/>
            <person name="Wangdi T."/>
            <person name="Whittaker C."/>
            <person name="Wilkinson J."/>
            <person name="Wu Y."/>
            <person name="Wyman D."/>
            <person name="Yadav S."/>
            <person name="Yang S."/>
            <person name="Yang X."/>
            <person name="Yeager S."/>
            <person name="Yee E."/>
            <person name="Young G."/>
            <person name="Zainoun J."/>
            <person name="Zembeck L."/>
            <person name="Zimmer A."/>
            <person name="Zody M."/>
            <person name="Lander E."/>
        </authorList>
    </citation>
    <scope>NUCLEOTIDE SEQUENCE [LARGE SCALE GENOMIC DNA]</scope>
</reference>
<name>H2YEC0_CIOSA</name>
<dbReference type="GO" id="GO:0005085">
    <property type="term" value="F:guanyl-nucleotide exchange factor activity"/>
    <property type="evidence" value="ECO:0007669"/>
    <property type="project" value="InterPro"/>
</dbReference>
<dbReference type="STRING" id="51511.ENSCSAVP00000003668"/>
<dbReference type="InterPro" id="IPR000904">
    <property type="entry name" value="Sec7_dom"/>
</dbReference>
<feature type="domain" description="SEC7" evidence="1">
    <location>
        <begin position="125"/>
        <end position="305"/>
    </location>
</feature>
<reference evidence="2" key="3">
    <citation type="submission" date="2025-09" db="UniProtKB">
        <authorList>
            <consortium name="Ensembl"/>
        </authorList>
    </citation>
    <scope>IDENTIFICATION</scope>
</reference>
<dbReference type="Proteomes" id="UP000007875">
    <property type="component" value="Unassembled WGS sequence"/>
</dbReference>
<dbReference type="InterPro" id="IPR048003">
    <property type="entry name" value="FBXO8_F-box"/>
</dbReference>
<dbReference type="PROSITE" id="PS50190">
    <property type="entry name" value="SEC7"/>
    <property type="match status" value="1"/>
</dbReference>
<dbReference type="GO" id="GO:0032012">
    <property type="term" value="P:regulation of ARF protein signal transduction"/>
    <property type="evidence" value="ECO:0007669"/>
    <property type="project" value="InterPro"/>
</dbReference>
<protein>
    <recommendedName>
        <fullName evidence="1">SEC7 domain-containing protein</fullName>
    </recommendedName>
</protein>
<dbReference type="InterPro" id="IPR035999">
    <property type="entry name" value="Sec7_dom_sf"/>
</dbReference>
<dbReference type="Pfam" id="PF01369">
    <property type="entry name" value="Sec7"/>
    <property type="match status" value="1"/>
</dbReference>
<keyword evidence="3" id="KW-1185">Reference proteome</keyword>
<dbReference type="FunCoup" id="H2YEC0">
    <property type="interactions" value="2"/>
</dbReference>
<dbReference type="Pfam" id="PF12937">
    <property type="entry name" value="F-box-like"/>
    <property type="match status" value="1"/>
</dbReference>
<dbReference type="OMA" id="NANPHEG"/>
<dbReference type="SMART" id="SM00222">
    <property type="entry name" value="Sec7"/>
    <property type="match status" value="1"/>
</dbReference>
<proteinExistence type="predicted"/>
<dbReference type="CDD" id="cd22088">
    <property type="entry name" value="F-box_FBXO8"/>
    <property type="match status" value="1"/>
</dbReference>